<dbReference type="GO" id="GO:0030151">
    <property type="term" value="F:molybdenum ion binding"/>
    <property type="evidence" value="ECO:0007669"/>
    <property type="project" value="UniProtKB-UniRule"/>
</dbReference>
<feature type="domain" description="MOSC" evidence="6">
    <location>
        <begin position="646"/>
        <end position="812"/>
    </location>
</feature>
<dbReference type="SUPFAM" id="SSF141673">
    <property type="entry name" value="MOSC N-terminal domain-like"/>
    <property type="match status" value="1"/>
</dbReference>
<sequence length="816" mass="90289">MEVDFPWRQADEYDEGIERMRKIEYPMLQDATYLDHAGTTLPAKSFMETFAQDMILNLYGNPHSASGPSQRSADRIENVRSRLLTLFNADPSEYDLVFVSNTTAGVKLVSEGMRSLPGGFNFAHHQACHTSLVGVREEAQHARCFDDEDAEQLLQGGASLFDDCADTPDTLVAFTAQSHFDGKRYPLTWARDIRDCSPASQSRTYTLLDAASLAATSPLDLSDHDRAPDFTVLSLYKLFGFPDVGVLIVRLAAGSVFSRRKYFGGGTVDMVITGKEQWHAPKMDLLHERLEDGTLPFHNIISVEAAIDTHQVLYGSMAQVSSHTSRLRKQLVNGLHALEHGNGNPLCKVYGEAGNGADFGPIVSFNLRNIAGAWLSLAEFDKIATLKQMHVRTGGMCSPGGLASALCLQPWEMKRNFSAGLRCGTDSDLTDGKPSGVIRVSFGAMSTASDVTRFLDFLKDFFIEDEPPNPTIRTTLHASSRGLQVKSLSVFPIKSCGPFEIPPGVRWEVKREGLAWDREWCLVHRGSGQALSQKRYPQMALLKPELDFEQGTLRISCRGTPQLGSAEVPLSLNPDLFEDNPRQISSRVCGESISTHYYKSQRINSFFSEALGIPCTLARFPAGGKGSGSRSSKARIQQYQQANTHQRLPGSFPDIPSPPDSDSEVQHHGKILLSNESPILMIQSASVAALNKGIEARGSGRVDEASFRANIVFGPSGQDDEEHPFAEDTWRSIRIGSQDFKLLGACRRCQMVCVDQQTGEKRQEPYSTLAKTRRFDGKVYFGCHMRHEPSTIRRTAEEQWPTIQVGDRVTVEDMHI</sequence>
<dbReference type="GO" id="GO:0016829">
    <property type="term" value="F:lyase activity"/>
    <property type="evidence" value="ECO:0007669"/>
    <property type="project" value="UniProtKB-UniRule"/>
</dbReference>
<dbReference type="GO" id="GO:0008265">
    <property type="term" value="F:molybdenum cofactor sulfurtransferase activity"/>
    <property type="evidence" value="ECO:0007669"/>
    <property type="project" value="UniProtKB-UniRule"/>
</dbReference>
<accession>A0A9P7ZSW4</accession>
<dbReference type="PANTHER" id="PTHR14237:SF80">
    <property type="entry name" value="MOLYBDENUM COFACTOR SULFURASE"/>
    <property type="match status" value="1"/>
</dbReference>
<evidence type="ECO:0000313" key="7">
    <source>
        <dbReference type="EMBL" id="KAG9257043.1"/>
    </source>
</evidence>
<dbReference type="InterPro" id="IPR005303">
    <property type="entry name" value="MOCOS_middle"/>
</dbReference>
<dbReference type="HAMAP" id="MF_03050">
    <property type="entry name" value="MOCOS"/>
    <property type="match status" value="1"/>
</dbReference>
<feature type="active site" evidence="4">
    <location>
        <position position="397"/>
    </location>
</feature>
<dbReference type="SUPFAM" id="SSF53383">
    <property type="entry name" value="PLP-dependent transferases"/>
    <property type="match status" value="1"/>
</dbReference>
<evidence type="ECO:0000256" key="3">
    <source>
        <dbReference type="ARBA" id="ARBA00023150"/>
    </source>
</evidence>
<reference evidence="7" key="1">
    <citation type="journal article" date="2021" name="IMA Fungus">
        <title>Genomic characterization of three marine fungi, including Emericellopsis atlantica sp. nov. with signatures of a generalist lifestyle and marine biomass degradation.</title>
        <authorList>
            <person name="Hagestad O.C."/>
            <person name="Hou L."/>
            <person name="Andersen J.H."/>
            <person name="Hansen E.H."/>
            <person name="Altermark B."/>
            <person name="Li C."/>
            <person name="Kuhnert E."/>
            <person name="Cox R.J."/>
            <person name="Crous P.W."/>
            <person name="Spatafora J.W."/>
            <person name="Lail K."/>
            <person name="Amirebrahimi M."/>
            <person name="Lipzen A."/>
            <person name="Pangilinan J."/>
            <person name="Andreopoulos W."/>
            <person name="Hayes R.D."/>
            <person name="Ng V."/>
            <person name="Grigoriev I.V."/>
            <person name="Jackson S.A."/>
            <person name="Sutton T.D.S."/>
            <person name="Dobson A.D.W."/>
            <person name="Rama T."/>
        </authorList>
    </citation>
    <scope>NUCLEOTIDE SEQUENCE</scope>
    <source>
        <strain evidence="7">TS7</strain>
    </source>
</reference>
<dbReference type="PANTHER" id="PTHR14237">
    <property type="entry name" value="MOLYBDOPTERIN COFACTOR SULFURASE MOSC"/>
    <property type="match status" value="1"/>
</dbReference>
<evidence type="ECO:0000256" key="2">
    <source>
        <dbReference type="ARBA" id="ARBA00022898"/>
    </source>
</evidence>
<dbReference type="EC" id="2.8.1.9" evidence="4"/>
<keyword evidence="1 4" id="KW-0808">Transferase</keyword>
<evidence type="ECO:0000256" key="1">
    <source>
        <dbReference type="ARBA" id="ARBA00022679"/>
    </source>
</evidence>
<keyword evidence="2 4" id="KW-0663">Pyridoxal phosphate</keyword>
<dbReference type="Pfam" id="PF03473">
    <property type="entry name" value="MOSC"/>
    <property type="match status" value="1"/>
</dbReference>
<dbReference type="EMBL" id="MU251246">
    <property type="protein sequence ID" value="KAG9257043.1"/>
    <property type="molecule type" value="Genomic_DNA"/>
</dbReference>
<feature type="compositionally biased region" description="Polar residues" evidence="5">
    <location>
        <begin position="637"/>
        <end position="646"/>
    </location>
</feature>
<keyword evidence="8" id="KW-1185">Reference proteome</keyword>
<gene>
    <name evidence="4" type="primary">hxB</name>
    <name evidence="7" type="ORF">F5Z01DRAFT_617040</name>
</gene>
<dbReference type="PROSITE" id="PS51340">
    <property type="entry name" value="MOSC"/>
    <property type="match status" value="1"/>
</dbReference>
<comment type="function">
    <text evidence="4">Sulfurates the molybdenum cofactor. Sulfation of molybdenum is essential for xanthine dehydrogenase (XDH) and aldehyde oxidase (ADO) enzymes in which molybdenum cofactor is liganded by 1 oxygen and 1 sulfur atom in active form.</text>
</comment>
<dbReference type="Pfam" id="PF03476">
    <property type="entry name" value="MOSC_N"/>
    <property type="match status" value="1"/>
</dbReference>
<evidence type="ECO:0000259" key="6">
    <source>
        <dbReference type="PROSITE" id="PS51340"/>
    </source>
</evidence>
<dbReference type="OrthoDB" id="10264306at2759"/>
<dbReference type="InterPro" id="IPR000192">
    <property type="entry name" value="Aminotrans_V_dom"/>
</dbReference>
<dbReference type="Pfam" id="PF00266">
    <property type="entry name" value="Aminotran_5"/>
    <property type="match status" value="1"/>
</dbReference>
<evidence type="ECO:0000313" key="8">
    <source>
        <dbReference type="Proteomes" id="UP000887229"/>
    </source>
</evidence>
<dbReference type="Gene3D" id="3.40.640.10">
    <property type="entry name" value="Type I PLP-dependent aspartate aminotransferase-like (Major domain)"/>
    <property type="match status" value="1"/>
</dbReference>
<evidence type="ECO:0000256" key="4">
    <source>
        <dbReference type="HAMAP-Rule" id="MF_03050"/>
    </source>
</evidence>
<dbReference type="Proteomes" id="UP000887229">
    <property type="component" value="Unassembled WGS sequence"/>
</dbReference>
<comment type="catalytic activity">
    <reaction evidence="4">
        <text>Mo-molybdopterin + L-cysteine + AH2 = thio-Mo-molybdopterin + L-alanine + A + H2O</text>
        <dbReference type="Rhea" id="RHEA:42636"/>
        <dbReference type="ChEBI" id="CHEBI:13193"/>
        <dbReference type="ChEBI" id="CHEBI:15377"/>
        <dbReference type="ChEBI" id="CHEBI:17499"/>
        <dbReference type="ChEBI" id="CHEBI:35235"/>
        <dbReference type="ChEBI" id="CHEBI:57972"/>
        <dbReference type="ChEBI" id="CHEBI:71302"/>
        <dbReference type="ChEBI" id="CHEBI:82685"/>
        <dbReference type="EC" id="2.8.1.9"/>
    </reaction>
</comment>
<dbReference type="InterPro" id="IPR005302">
    <property type="entry name" value="MoCF_Sase_C"/>
</dbReference>
<feature type="modified residue" description="N6-(pyridoxal phosphate)lysine" evidence="4">
    <location>
        <position position="237"/>
    </location>
</feature>
<comment type="caution">
    <text evidence="7">The sequence shown here is derived from an EMBL/GenBank/DDBJ whole genome shotgun (WGS) entry which is preliminary data.</text>
</comment>
<organism evidence="7 8">
    <name type="scientific">Emericellopsis atlantica</name>
    <dbReference type="NCBI Taxonomy" id="2614577"/>
    <lineage>
        <taxon>Eukaryota</taxon>
        <taxon>Fungi</taxon>
        <taxon>Dikarya</taxon>
        <taxon>Ascomycota</taxon>
        <taxon>Pezizomycotina</taxon>
        <taxon>Sordariomycetes</taxon>
        <taxon>Hypocreomycetidae</taxon>
        <taxon>Hypocreales</taxon>
        <taxon>Bionectriaceae</taxon>
        <taxon>Emericellopsis</taxon>
    </lineage>
</organism>
<protein>
    <recommendedName>
        <fullName evidence="4">Molybdenum cofactor sulfurase</fullName>
        <shortName evidence="4">MCS</shortName>
        <shortName evidence="4">MOS</shortName>
        <shortName evidence="4">MoCo sulfurase</shortName>
        <ecNumber evidence="4">2.8.1.9</ecNumber>
    </recommendedName>
    <alternativeName>
        <fullName evidence="4">Molybdenum cofactor sulfurtransferase</fullName>
    </alternativeName>
</protein>
<keyword evidence="3 4" id="KW-0501">Molybdenum cofactor biosynthesis</keyword>
<dbReference type="InterPro" id="IPR015421">
    <property type="entry name" value="PyrdxlP-dep_Trfase_major"/>
</dbReference>
<dbReference type="GO" id="GO:0030170">
    <property type="term" value="F:pyridoxal phosphate binding"/>
    <property type="evidence" value="ECO:0007669"/>
    <property type="project" value="UniProtKB-UniRule"/>
</dbReference>
<name>A0A9P7ZSW4_9HYPO</name>
<dbReference type="AlphaFoldDB" id="A0A9P7ZSW4"/>
<dbReference type="InterPro" id="IPR015424">
    <property type="entry name" value="PyrdxlP-dep_Trfase"/>
</dbReference>
<proteinExistence type="inferred from homology"/>
<comment type="similarity">
    <text evidence="4">Belongs to the class-V pyridoxal-phosphate-dependent aminotransferase family. MOCOS subfamily.</text>
</comment>
<dbReference type="GO" id="GO:0006777">
    <property type="term" value="P:Mo-molybdopterin cofactor biosynthetic process"/>
    <property type="evidence" value="ECO:0007669"/>
    <property type="project" value="UniProtKB-UniRule"/>
</dbReference>
<dbReference type="InterPro" id="IPR028886">
    <property type="entry name" value="MoCo_sulfurase"/>
</dbReference>
<comment type="cofactor">
    <cofactor evidence="4">
        <name>pyridoxal 5'-phosphate</name>
        <dbReference type="ChEBI" id="CHEBI:597326"/>
    </cofactor>
</comment>
<feature type="region of interest" description="Disordered" evidence="5">
    <location>
        <begin position="622"/>
        <end position="666"/>
    </location>
</feature>
<evidence type="ECO:0000256" key="5">
    <source>
        <dbReference type="SAM" id="MobiDB-lite"/>
    </source>
</evidence>